<accession>A0A2P6VII0</accession>
<evidence type="ECO:0000313" key="5">
    <source>
        <dbReference type="EMBL" id="PSC73892.1"/>
    </source>
</evidence>
<evidence type="ECO:0000256" key="1">
    <source>
        <dbReference type="ARBA" id="ARBA00007558"/>
    </source>
</evidence>
<dbReference type="OrthoDB" id="364779at2759"/>
<comment type="similarity">
    <text evidence="1">Belongs to the RUS1 family.</text>
</comment>
<evidence type="ECO:0000259" key="3">
    <source>
        <dbReference type="Pfam" id="PF04884"/>
    </source>
</evidence>
<evidence type="ECO:0000313" key="6">
    <source>
        <dbReference type="Proteomes" id="UP000239649"/>
    </source>
</evidence>
<evidence type="ECO:0000256" key="2">
    <source>
        <dbReference type="SAM" id="MobiDB-lite"/>
    </source>
</evidence>
<feature type="compositionally biased region" description="Low complexity" evidence="2">
    <location>
        <begin position="645"/>
        <end position="679"/>
    </location>
</feature>
<gene>
    <name evidence="5" type="ORF">C2E20_2945</name>
</gene>
<dbReference type="PANTHER" id="PTHR12770:SF29">
    <property type="entry name" value="PROTEIN ROOT UVB SENSITIVE 4"/>
    <property type="match status" value="1"/>
</dbReference>
<dbReference type="InterPro" id="IPR054549">
    <property type="entry name" value="UVB_sens_RUS_dom"/>
</dbReference>
<feature type="region of interest" description="Disordered" evidence="2">
    <location>
        <begin position="642"/>
        <end position="691"/>
    </location>
</feature>
<feature type="domain" description="Protein root UVB sensitive/RUS" evidence="3">
    <location>
        <begin position="347"/>
        <end position="584"/>
    </location>
</feature>
<keyword evidence="6" id="KW-1185">Reference proteome</keyword>
<reference evidence="5 6" key="1">
    <citation type="journal article" date="2018" name="Plant J.">
        <title>Genome sequences of Chlorella sorokiniana UTEX 1602 and Micractinium conductrix SAG 241.80: implications to maltose excretion by a green alga.</title>
        <authorList>
            <person name="Arriola M.B."/>
            <person name="Velmurugan N."/>
            <person name="Zhang Y."/>
            <person name="Plunkett M.H."/>
            <person name="Hondzo H."/>
            <person name="Barney B.M."/>
        </authorList>
    </citation>
    <scope>NUCLEOTIDE SEQUENCE [LARGE SCALE GENOMIC DNA]</scope>
    <source>
        <strain evidence="5 6">SAG 241.80</strain>
    </source>
</reference>
<sequence length="793" mass="86862">MSVAVIDPLLVVEPERLATTAPSGTGDALAVQPYVTVDVPFRLLALLNQGRLELADHDDPGNHWRFGQQGELFQYKFVGRHSVTSGFTSLILAHELEALRSARPAKQSRKQAGLEEASWLAFLQHVQGSSGEGLWPTPALPFLFAGKAIDCASVGGARAHAYFRSSLQPFGEMPKAPNATAYLEFMTHDGEAFYKLNVTALANATAAMIVYGDPQIKGEEVVTAHAFSPAYTGSGSFEGVFSAGNFTEEYPWTMDGLMANAGMGHLWAVVTDPADYKNTLLAGPVEHFKPGKERSADGLQAVPAASVEGAAARQYAWDAQRQRLRALEPEDWEEGEETGRTLRGRLRRTAHDMHAAFFPNPGEVSPDYWDYVKYRAFHRFFSSMSSIFATQSLLQAVGVGAKRSLPAAATINWVLKDGLGRLGRLTVATRFGESFDSDLKRFRYTTSVIYAASLSLEYLTPLVPQHFLLLASLANVGKSIGLTTFIATQPAFHRSFCLRENMADISAKTQAQQMVMDNLGLATAVGLTYLCRNTEAARRTLPLGMFPLLAGGDLWAIYSELRSIHLRTLNKERAEIIAQHWLREGRVPSPRQVSEEERFVLPPHIEVGRMPLIIAALHKAVRSSQDLRLLEQPAREDRYFLTFTPPGELGSSSDSSRSSRSSSSGSGRQLGQQQQWQRLSPPPPPWRRSAHAGSVRVCLRQDAAEADIVQAVLQAAYLRQLLGVPPAGSRHPPAAASAATGNGRGLDKEAAVAESAQLARSSLKPFISQLQEHCWQLAPFMLSSTEKRRYLAL</sequence>
<dbReference type="Pfam" id="PF04884">
    <property type="entry name" value="UVB_sens_prot"/>
    <property type="match status" value="1"/>
</dbReference>
<dbReference type="EMBL" id="LHPF02000006">
    <property type="protein sequence ID" value="PSC73892.1"/>
    <property type="molecule type" value="Genomic_DNA"/>
</dbReference>
<dbReference type="InterPro" id="IPR006968">
    <property type="entry name" value="RUS_fam"/>
</dbReference>
<dbReference type="Pfam" id="PF24160">
    <property type="entry name" value="UVB_sens_C"/>
    <property type="match status" value="1"/>
</dbReference>
<feature type="domain" description="Root UVB sensitive protein C-terminal" evidence="4">
    <location>
        <begin position="691"/>
        <end position="786"/>
    </location>
</feature>
<dbReference type="PANTHER" id="PTHR12770">
    <property type="entry name" value="RUS1 FAMILY PROTEIN C16ORF58"/>
    <property type="match status" value="1"/>
</dbReference>
<comment type="caution">
    <text evidence="5">The sequence shown here is derived from an EMBL/GenBank/DDBJ whole genome shotgun (WGS) entry which is preliminary data.</text>
</comment>
<organism evidence="5 6">
    <name type="scientific">Micractinium conductrix</name>
    <dbReference type="NCBI Taxonomy" id="554055"/>
    <lineage>
        <taxon>Eukaryota</taxon>
        <taxon>Viridiplantae</taxon>
        <taxon>Chlorophyta</taxon>
        <taxon>core chlorophytes</taxon>
        <taxon>Trebouxiophyceae</taxon>
        <taxon>Chlorellales</taxon>
        <taxon>Chlorellaceae</taxon>
        <taxon>Chlorella clade</taxon>
        <taxon>Micractinium</taxon>
    </lineage>
</organism>
<evidence type="ECO:0000259" key="4">
    <source>
        <dbReference type="Pfam" id="PF24160"/>
    </source>
</evidence>
<dbReference type="InterPro" id="IPR055412">
    <property type="entry name" value="UVB_sens_C"/>
</dbReference>
<dbReference type="Proteomes" id="UP000239649">
    <property type="component" value="Unassembled WGS sequence"/>
</dbReference>
<protein>
    <submittedName>
        <fullName evidence="5">Root UVB sensitive 4</fullName>
    </submittedName>
</protein>
<proteinExistence type="inferred from homology"/>
<dbReference type="AlphaFoldDB" id="A0A2P6VII0"/>
<name>A0A2P6VII0_9CHLO</name>